<evidence type="ECO:0000256" key="7">
    <source>
        <dbReference type="ARBA" id="ARBA00022833"/>
    </source>
</evidence>
<feature type="domain" description="Alpha-carbonic anhydrase" evidence="11">
    <location>
        <begin position="42"/>
        <end position="256"/>
    </location>
</feature>
<dbReference type="PROSITE" id="PS00162">
    <property type="entry name" value="ALPHA_CA_1"/>
    <property type="match status" value="1"/>
</dbReference>
<dbReference type="InterPro" id="IPR041891">
    <property type="entry name" value="Alpha_CA_prokaryot-like"/>
</dbReference>
<dbReference type="KEGG" id="lem:LEN_3029"/>
<dbReference type="Pfam" id="PF00194">
    <property type="entry name" value="Carb_anhydrase"/>
    <property type="match status" value="1"/>
</dbReference>
<evidence type="ECO:0000256" key="3">
    <source>
        <dbReference type="ARBA" id="ARBA00010718"/>
    </source>
</evidence>
<evidence type="ECO:0000256" key="5">
    <source>
        <dbReference type="ARBA" id="ARBA00014628"/>
    </source>
</evidence>
<evidence type="ECO:0000256" key="9">
    <source>
        <dbReference type="ARBA" id="ARBA00048348"/>
    </source>
</evidence>
<proteinExistence type="inferred from homology"/>
<feature type="signal peptide" evidence="10">
    <location>
        <begin position="1"/>
        <end position="29"/>
    </location>
</feature>
<dbReference type="AlphaFoldDB" id="A0AAU9AZI5"/>
<evidence type="ECO:0000259" key="11">
    <source>
        <dbReference type="PROSITE" id="PS51144"/>
    </source>
</evidence>
<comment type="similarity">
    <text evidence="3 10">Belongs to the alpha-carbonic anhydrase family.</text>
</comment>
<dbReference type="PANTHER" id="PTHR18952:SF265">
    <property type="entry name" value="CARBONIC ANHYDRASE"/>
    <property type="match status" value="1"/>
</dbReference>
<comment type="function">
    <text evidence="2 10">Reversible hydration of carbon dioxide.</text>
</comment>
<accession>A0AAU9AZI5</accession>
<reference evidence="12 13" key="1">
    <citation type="journal article" date="2017" name="DNA Res.">
        <title>Complete genome sequence and expression profile of the commercial lytic enzyme producer Lysobacter enzymogenes M497-1.</title>
        <authorList>
            <person name="Takami H."/>
            <person name="Toyoda A."/>
            <person name="Uchiyama I."/>
            <person name="Itoh T."/>
            <person name="Takaki Y."/>
            <person name="Arai W."/>
            <person name="Nishi S."/>
            <person name="Kawai M."/>
            <person name="Shinya K."/>
            <person name="Ikeda H."/>
        </authorList>
    </citation>
    <scope>NUCLEOTIDE SEQUENCE [LARGE SCALE GENOMIC DNA]</scope>
    <source>
        <strain evidence="12 13">M497-1</strain>
    </source>
</reference>
<dbReference type="SMART" id="SM01057">
    <property type="entry name" value="Carb_anhydrase"/>
    <property type="match status" value="1"/>
</dbReference>
<evidence type="ECO:0000256" key="6">
    <source>
        <dbReference type="ARBA" id="ARBA00022723"/>
    </source>
</evidence>
<keyword evidence="10" id="KW-0732">Signal</keyword>
<evidence type="ECO:0000313" key="13">
    <source>
        <dbReference type="Proteomes" id="UP000218824"/>
    </source>
</evidence>
<dbReference type="PANTHER" id="PTHR18952">
    <property type="entry name" value="CARBONIC ANHYDRASE"/>
    <property type="match status" value="1"/>
</dbReference>
<dbReference type="EC" id="4.2.1.1" evidence="4 10"/>
<dbReference type="PROSITE" id="PS51144">
    <property type="entry name" value="ALPHA_CA_2"/>
    <property type="match status" value="1"/>
</dbReference>
<evidence type="ECO:0000256" key="10">
    <source>
        <dbReference type="RuleBase" id="RU367011"/>
    </source>
</evidence>
<dbReference type="SUPFAM" id="SSF51069">
    <property type="entry name" value="Carbonic anhydrase"/>
    <property type="match status" value="1"/>
</dbReference>
<dbReference type="Gene3D" id="3.10.200.10">
    <property type="entry name" value="Alpha carbonic anhydrase"/>
    <property type="match status" value="1"/>
</dbReference>
<comment type="cofactor">
    <cofactor evidence="1 10">
        <name>Zn(2+)</name>
        <dbReference type="ChEBI" id="CHEBI:29105"/>
    </cofactor>
</comment>
<evidence type="ECO:0000313" key="12">
    <source>
        <dbReference type="EMBL" id="BAV98516.1"/>
    </source>
</evidence>
<evidence type="ECO:0000256" key="1">
    <source>
        <dbReference type="ARBA" id="ARBA00001947"/>
    </source>
</evidence>
<dbReference type="EMBL" id="AP014940">
    <property type="protein sequence ID" value="BAV98516.1"/>
    <property type="molecule type" value="Genomic_DNA"/>
</dbReference>
<comment type="catalytic activity">
    <reaction evidence="9 10">
        <text>hydrogencarbonate + H(+) = CO2 + H2O</text>
        <dbReference type="Rhea" id="RHEA:10748"/>
        <dbReference type="ChEBI" id="CHEBI:15377"/>
        <dbReference type="ChEBI" id="CHEBI:15378"/>
        <dbReference type="ChEBI" id="CHEBI:16526"/>
        <dbReference type="ChEBI" id="CHEBI:17544"/>
        <dbReference type="EC" id="4.2.1.1"/>
    </reaction>
</comment>
<evidence type="ECO:0000256" key="8">
    <source>
        <dbReference type="ARBA" id="ARBA00023239"/>
    </source>
</evidence>
<dbReference type="Proteomes" id="UP000218824">
    <property type="component" value="Chromosome"/>
</dbReference>
<dbReference type="GO" id="GO:0008270">
    <property type="term" value="F:zinc ion binding"/>
    <property type="evidence" value="ECO:0007669"/>
    <property type="project" value="UniProtKB-UniRule"/>
</dbReference>
<dbReference type="InterPro" id="IPR001148">
    <property type="entry name" value="CA_dom"/>
</dbReference>
<name>A0AAU9AZI5_LYSEN</name>
<dbReference type="GO" id="GO:0004089">
    <property type="term" value="F:carbonate dehydratase activity"/>
    <property type="evidence" value="ECO:0007669"/>
    <property type="project" value="UniProtKB-UniRule"/>
</dbReference>
<evidence type="ECO:0000256" key="4">
    <source>
        <dbReference type="ARBA" id="ARBA00012925"/>
    </source>
</evidence>
<dbReference type="InterPro" id="IPR036398">
    <property type="entry name" value="CA_dom_sf"/>
</dbReference>
<gene>
    <name evidence="12" type="ORF">LEN_3029</name>
</gene>
<organism evidence="12 13">
    <name type="scientific">Lysobacter enzymogenes</name>
    <dbReference type="NCBI Taxonomy" id="69"/>
    <lineage>
        <taxon>Bacteria</taxon>
        <taxon>Pseudomonadati</taxon>
        <taxon>Pseudomonadota</taxon>
        <taxon>Gammaproteobacteria</taxon>
        <taxon>Lysobacterales</taxon>
        <taxon>Lysobacteraceae</taxon>
        <taxon>Lysobacter</taxon>
    </lineage>
</organism>
<evidence type="ECO:0000256" key="2">
    <source>
        <dbReference type="ARBA" id="ARBA00002904"/>
    </source>
</evidence>
<dbReference type="InterPro" id="IPR023561">
    <property type="entry name" value="Carbonic_anhydrase_a-class"/>
</dbReference>
<dbReference type="GeneID" id="83064859"/>
<keyword evidence="7 10" id="KW-0862">Zinc</keyword>
<keyword evidence="6 10" id="KW-0479">Metal-binding</keyword>
<sequence>MRSSAFAVPAVAALAVAGLSAALAFAAQANEPAKPAAAGHHEVYDYDHQEAWQALHDKSQSPIDIVTAGAAAADPAEPRAIEFSHTHGAIDKIEDNGHAVQVDTHATEATIRGRHFKLAQFHFHAQSEHTLDGKHFPLEGHFVFKAQDGRLAVVGVMYEQGKANAVAQEVLDDLKPGKAKPAQPEIDIEGLLPKAHGYYHYLGSLTTPPLTENVEWYVMPTPVTMSKQQIDGFLSHYRRNNRNIQPLNGRPLIRYEG</sequence>
<dbReference type="InterPro" id="IPR018338">
    <property type="entry name" value="Carbonic_anhydrase_a-class_CS"/>
</dbReference>
<dbReference type="RefSeq" id="WP_096378967.1">
    <property type="nucleotide sequence ID" value="NZ_AP014940.1"/>
</dbReference>
<dbReference type="CDD" id="cd03124">
    <property type="entry name" value="alpha_CA_prokaryotic_like"/>
    <property type="match status" value="1"/>
</dbReference>
<feature type="chain" id="PRO_5043096075" description="Carbonic anhydrase" evidence="10">
    <location>
        <begin position="30"/>
        <end position="257"/>
    </location>
</feature>
<keyword evidence="8 10" id="KW-0456">Lyase</keyword>
<protein>
    <recommendedName>
        <fullName evidence="5 10">Carbonic anhydrase</fullName>
        <ecNumber evidence="4 10">4.2.1.1</ecNumber>
    </recommendedName>
</protein>